<organism evidence="2 3">
    <name type="scientific">Pseudooceanicola nitratireducens</name>
    <dbReference type="NCBI Taxonomy" id="517719"/>
    <lineage>
        <taxon>Bacteria</taxon>
        <taxon>Pseudomonadati</taxon>
        <taxon>Pseudomonadota</taxon>
        <taxon>Alphaproteobacteria</taxon>
        <taxon>Rhodobacterales</taxon>
        <taxon>Paracoccaceae</taxon>
        <taxon>Pseudooceanicola</taxon>
    </lineage>
</organism>
<evidence type="ECO:0000313" key="2">
    <source>
        <dbReference type="EMBL" id="SFC21671.1"/>
    </source>
</evidence>
<dbReference type="InterPro" id="IPR007485">
    <property type="entry name" value="LPS_assembly_LptE"/>
</dbReference>
<keyword evidence="2" id="KW-0449">Lipoprotein</keyword>
<accession>A0A1I1HCV0</accession>
<feature type="chain" id="PRO_5014152207" evidence="1">
    <location>
        <begin position="29"/>
        <end position="163"/>
    </location>
</feature>
<dbReference type="GO" id="GO:0019867">
    <property type="term" value="C:outer membrane"/>
    <property type="evidence" value="ECO:0007669"/>
    <property type="project" value="InterPro"/>
</dbReference>
<dbReference type="OrthoDB" id="7629596at2"/>
<proteinExistence type="predicted"/>
<protein>
    <submittedName>
        <fullName evidence="2">LPS-assembly lipoprotein</fullName>
    </submittedName>
</protein>
<keyword evidence="3" id="KW-1185">Reference proteome</keyword>
<evidence type="ECO:0000256" key="1">
    <source>
        <dbReference type="SAM" id="SignalP"/>
    </source>
</evidence>
<dbReference type="STRING" id="517719.SAMN05421762_0203"/>
<feature type="signal peptide" evidence="1">
    <location>
        <begin position="1"/>
        <end position="28"/>
    </location>
</feature>
<dbReference type="Pfam" id="PF04390">
    <property type="entry name" value="LptE"/>
    <property type="match status" value="1"/>
</dbReference>
<dbReference type="RefSeq" id="WP_093449225.1">
    <property type="nucleotide sequence ID" value="NZ_FNZG01000002.1"/>
</dbReference>
<name>A0A1I1HCV0_9RHOB</name>
<gene>
    <name evidence="2" type="ORF">SAMN05421762_0203</name>
</gene>
<dbReference type="GO" id="GO:0043165">
    <property type="term" value="P:Gram-negative-bacterium-type cell outer membrane assembly"/>
    <property type="evidence" value="ECO:0007669"/>
    <property type="project" value="InterPro"/>
</dbReference>
<sequence length="163" mass="16975">MWSCKRRNLLAGLASLTLVLSACGFAPAYGPGGNAASVTRNIALAAPQTRLEYLLNQQIERRLGHAPGGDYQLTTAITTSDERIAVTSTNVTRRFEIVGSADYTLTGPDGAVVTQGNVGGFTGYSTTGSTVATTAARTDAQDRLMVILADQIVTRLIAAAPAS</sequence>
<dbReference type="Gene3D" id="3.30.160.150">
    <property type="entry name" value="Lipoprotein like domain"/>
    <property type="match status" value="1"/>
</dbReference>
<dbReference type="EMBL" id="FOLX01000001">
    <property type="protein sequence ID" value="SFC21671.1"/>
    <property type="molecule type" value="Genomic_DNA"/>
</dbReference>
<dbReference type="AlphaFoldDB" id="A0A1I1HCV0"/>
<reference evidence="2 3" key="1">
    <citation type="submission" date="2016-10" db="EMBL/GenBank/DDBJ databases">
        <authorList>
            <person name="de Groot N.N."/>
        </authorList>
    </citation>
    <scope>NUCLEOTIDE SEQUENCE [LARGE SCALE GENOMIC DNA]</scope>
    <source>
        <strain evidence="2 3">DSM 29619</strain>
    </source>
</reference>
<dbReference type="PROSITE" id="PS51257">
    <property type="entry name" value="PROKAR_LIPOPROTEIN"/>
    <property type="match status" value="1"/>
</dbReference>
<evidence type="ECO:0000313" key="3">
    <source>
        <dbReference type="Proteomes" id="UP000231644"/>
    </source>
</evidence>
<keyword evidence="1" id="KW-0732">Signal</keyword>
<dbReference type="Proteomes" id="UP000231644">
    <property type="component" value="Unassembled WGS sequence"/>
</dbReference>